<evidence type="ECO:0000313" key="1">
    <source>
        <dbReference type="EMBL" id="GGE94869.1"/>
    </source>
</evidence>
<proteinExistence type="predicted"/>
<name>A0ABQ1THQ3_9GAMM</name>
<dbReference type="Proteomes" id="UP000638462">
    <property type="component" value="Unassembled WGS sequence"/>
</dbReference>
<organism evidence="1 2">
    <name type="scientific">Pseudoalteromonas gelatinilytica</name>
    <dbReference type="NCBI Taxonomy" id="1703256"/>
    <lineage>
        <taxon>Bacteria</taxon>
        <taxon>Pseudomonadati</taxon>
        <taxon>Pseudomonadota</taxon>
        <taxon>Gammaproteobacteria</taxon>
        <taxon>Alteromonadales</taxon>
        <taxon>Pseudoalteromonadaceae</taxon>
        <taxon>Pseudoalteromonas</taxon>
    </lineage>
</organism>
<dbReference type="RefSeq" id="WP_188728620.1">
    <property type="nucleotide sequence ID" value="NZ_BMIT01000006.1"/>
</dbReference>
<sequence length="107" mass="12706">MQINYLKLYACLTLSGLTIWLVDQAWTMYQLKLVSDATTKALSQVSQPKKIQVPAYKPNYQKPLTRKEREKEIEDARVCEFFLKEYRKNPTEENRLNMRKFCPIKSN</sequence>
<accession>A0ABQ1THQ3</accession>
<keyword evidence="2" id="KW-1185">Reference proteome</keyword>
<evidence type="ECO:0000313" key="2">
    <source>
        <dbReference type="Proteomes" id="UP000638462"/>
    </source>
</evidence>
<gene>
    <name evidence="1" type="ORF">GCM10008027_19810</name>
</gene>
<reference evidence="2" key="1">
    <citation type="journal article" date="2019" name="Int. J. Syst. Evol. Microbiol.">
        <title>The Global Catalogue of Microorganisms (GCM) 10K type strain sequencing project: providing services to taxonomists for standard genome sequencing and annotation.</title>
        <authorList>
            <consortium name="The Broad Institute Genomics Platform"/>
            <consortium name="The Broad Institute Genome Sequencing Center for Infectious Disease"/>
            <person name="Wu L."/>
            <person name="Ma J."/>
        </authorList>
    </citation>
    <scope>NUCLEOTIDE SEQUENCE [LARGE SCALE GENOMIC DNA]</scope>
    <source>
        <strain evidence="2">CGMCC 1.15394</strain>
    </source>
</reference>
<comment type="caution">
    <text evidence="1">The sequence shown here is derived from an EMBL/GenBank/DDBJ whole genome shotgun (WGS) entry which is preliminary data.</text>
</comment>
<dbReference type="EMBL" id="BMIT01000006">
    <property type="protein sequence ID" value="GGE94869.1"/>
    <property type="molecule type" value="Genomic_DNA"/>
</dbReference>
<protein>
    <submittedName>
        <fullName evidence="1">Uncharacterized protein</fullName>
    </submittedName>
</protein>